<dbReference type="InterPro" id="IPR009061">
    <property type="entry name" value="DNA-bd_dom_put_sf"/>
</dbReference>
<dbReference type="GO" id="GO:0003700">
    <property type="term" value="F:DNA-binding transcription factor activity"/>
    <property type="evidence" value="ECO:0007669"/>
    <property type="project" value="InterPro"/>
</dbReference>
<dbReference type="AlphaFoldDB" id="A0A098Y5M0"/>
<gene>
    <name evidence="4" type="ORF">IN07_20175</name>
</gene>
<dbReference type="Pfam" id="PF13411">
    <property type="entry name" value="MerR_1"/>
    <property type="match status" value="1"/>
</dbReference>
<keyword evidence="1" id="KW-0238">DNA-binding</keyword>
<dbReference type="InterPro" id="IPR047057">
    <property type="entry name" value="MerR_fam"/>
</dbReference>
<evidence type="ECO:0000313" key="4">
    <source>
        <dbReference type="EMBL" id="KGH45001.1"/>
    </source>
</evidence>
<dbReference type="RefSeq" id="WP_052091524.1">
    <property type="nucleotide sequence ID" value="NZ_JPMX01000092.1"/>
</dbReference>
<dbReference type="GO" id="GO:0003677">
    <property type="term" value="F:DNA binding"/>
    <property type="evidence" value="ECO:0007669"/>
    <property type="project" value="UniProtKB-KW"/>
</dbReference>
<organism evidence="4 5">
    <name type="scientific">Modestobacter caceresii</name>
    <dbReference type="NCBI Taxonomy" id="1522368"/>
    <lineage>
        <taxon>Bacteria</taxon>
        <taxon>Bacillati</taxon>
        <taxon>Actinomycetota</taxon>
        <taxon>Actinomycetes</taxon>
        <taxon>Geodermatophilales</taxon>
        <taxon>Geodermatophilaceae</taxon>
        <taxon>Modestobacter</taxon>
    </lineage>
</organism>
<dbReference type="EMBL" id="JPMX01000092">
    <property type="protein sequence ID" value="KGH45001.1"/>
    <property type="molecule type" value="Genomic_DNA"/>
</dbReference>
<dbReference type="SUPFAM" id="SSF46955">
    <property type="entry name" value="Putative DNA-binding domain"/>
    <property type="match status" value="1"/>
</dbReference>
<dbReference type="Gene3D" id="1.10.1660.10">
    <property type="match status" value="1"/>
</dbReference>
<sequence length="298" mass="32020">MHTHLSAGEFTALTGLSAKALRLYAERGVLSPDTVDPHTNYRSYSPAQLRQGVTVDLLRRAGVPVTELTRWADYPFADRRQELALRRAMEDFSLDVAEEISRSDLARLTVQSTPADPLPWAGVSYGFPVPGEAQERIEVFGAQALVLPAVDAAFEEAMTDLGLAPATHRWTAVPEATGPAAAQQAAMVIARPCSTDLSAAGRRHVAERVQQHSGVAVAVVTGTLPRRLEITFPVDGLDERTPVQEAAHDYQQLLAFAHHCTREGLTMIGKSARQVVAGSSLSTPAAPPTTVFDAQPNA</sequence>
<feature type="domain" description="HTH merR-type" evidence="3">
    <location>
        <begin position="4"/>
        <end position="74"/>
    </location>
</feature>
<evidence type="ECO:0000259" key="3">
    <source>
        <dbReference type="PROSITE" id="PS50937"/>
    </source>
</evidence>
<feature type="region of interest" description="Disordered" evidence="2">
    <location>
        <begin position="279"/>
        <end position="298"/>
    </location>
</feature>
<accession>A0A098Y5M0</accession>
<keyword evidence="5" id="KW-1185">Reference proteome</keyword>
<comment type="caution">
    <text evidence="4">The sequence shown here is derived from an EMBL/GenBank/DDBJ whole genome shotgun (WGS) entry which is preliminary data.</text>
</comment>
<dbReference type="PANTHER" id="PTHR30204">
    <property type="entry name" value="REDOX-CYCLING DRUG-SENSING TRANSCRIPTIONAL ACTIVATOR SOXR"/>
    <property type="match status" value="1"/>
</dbReference>
<dbReference type="PROSITE" id="PS50937">
    <property type="entry name" value="HTH_MERR_2"/>
    <property type="match status" value="1"/>
</dbReference>
<dbReference type="Proteomes" id="UP000029713">
    <property type="component" value="Unassembled WGS sequence"/>
</dbReference>
<evidence type="ECO:0000313" key="5">
    <source>
        <dbReference type="Proteomes" id="UP000029713"/>
    </source>
</evidence>
<proteinExistence type="predicted"/>
<name>A0A098Y5M0_9ACTN</name>
<evidence type="ECO:0000256" key="2">
    <source>
        <dbReference type="SAM" id="MobiDB-lite"/>
    </source>
</evidence>
<reference evidence="4 5" key="1">
    <citation type="submission" date="2014-07" db="EMBL/GenBank/DDBJ databases">
        <title>Biosystematic studies on Modestobacter strains isolated from extreme hyper-arid desert soil and from historic building.</title>
        <authorList>
            <person name="Bukarasam K."/>
            <person name="Bull A."/>
            <person name="Girard G."/>
            <person name="van Wezel G."/>
            <person name="Goodfellow M."/>
        </authorList>
    </citation>
    <scope>NUCLEOTIDE SEQUENCE [LARGE SCALE GENOMIC DNA]</scope>
    <source>
        <strain evidence="4 5">KNN45-2b</strain>
    </source>
</reference>
<dbReference type="PANTHER" id="PTHR30204:SF97">
    <property type="entry name" value="MERR FAMILY REGULATORY PROTEIN"/>
    <property type="match status" value="1"/>
</dbReference>
<dbReference type="InterPro" id="IPR000551">
    <property type="entry name" value="MerR-type_HTH_dom"/>
</dbReference>
<protein>
    <recommendedName>
        <fullName evidence="3">HTH merR-type domain-containing protein</fullName>
    </recommendedName>
</protein>
<dbReference type="SMART" id="SM00422">
    <property type="entry name" value="HTH_MERR"/>
    <property type="match status" value="1"/>
</dbReference>
<dbReference type="STRING" id="1522368.IN07_20175"/>
<evidence type="ECO:0000256" key="1">
    <source>
        <dbReference type="ARBA" id="ARBA00023125"/>
    </source>
</evidence>